<dbReference type="GO" id="GO:0000155">
    <property type="term" value="F:phosphorelay sensor kinase activity"/>
    <property type="evidence" value="ECO:0007669"/>
    <property type="project" value="InterPro"/>
</dbReference>
<keyword evidence="7" id="KW-1185">Reference proteome</keyword>
<dbReference type="EMBL" id="WOCD01000005">
    <property type="protein sequence ID" value="MUH72932.1"/>
    <property type="molecule type" value="Genomic_DNA"/>
</dbReference>
<feature type="domain" description="Signal transduction histidine kinase subgroup 3 dimerisation and phosphoacceptor" evidence="5">
    <location>
        <begin position="183"/>
        <end position="250"/>
    </location>
</feature>
<protein>
    <submittedName>
        <fullName evidence="6">Sensor histidine kinase</fullName>
    </submittedName>
</protein>
<sequence length="378" mass="42024">MNSEASKSFIIPPIANTAVAKWSYFSLIFSVFYFFNVIANFEAYSVANLAVIAFIYLTFIALFILITRANEGKAALLILLVILLSGMGAYFTPGTSALFGYAAFFSGFYFSKSQGLILFLANIVTQFLAAYIFNYWSPFFLGPTLVISSSLFVYGVFSQKEFVFNAEQDEKNQQIEQISTIAERERIARDMHDLLGHTLSSLALKSELSQKLMEKKQFEMAAQEIGEVASLARSCLSEVRHAVSGLKQTGLSAKIISLGKELDAMNFNVTTDIQYKKLDAKTESALIMIFKEATTNILKHSNGNEVHFAIKQTDDDLKVTISDNGTVSNIKIGNGLQGIKSRVEELDGTFYCNKNKENQNFTLSINLKNDVNRDGLVQ</sequence>
<evidence type="ECO:0000259" key="5">
    <source>
        <dbReference type="Pfam" id="PF07730"/>
    </source>
</evidence>
<dbReference type="InterPro" id="IPR050482">
    <property type="entry name" value="Sensor_HK_TwoCompSys"/>
</dbReference>
<name>A0A6N8FE36_9GAMM</name>
<evidence type="ECO:0000256" key="1">
    <source>
        <dbReference type="ARBA" id="ARBA00022679"/>
    </source>
</evidence>
<evidence type="ECO:0000256" key="4">
    <source>
        <dbReference type="SAM" id="Phobius"/>
    </source>
</evidence>
<dbReference type="GO" id="GO:0046983">
    <property type="term" value="F:protein dimerization activity"/>
    <property type="evidence" value="ECO:0007669"/>
    <property type="project" value="InterPro"/>
</dbReference>
<gene>
    <name evidence="6" type="ORF">GNP35_10825</name>
</gene>
<keyword evidence="1" id="KW-0808">Transferase</keyword>
<reference evidence="6 7" key="1">
    <citation type="submission" date="2019-11" db="EMBL/GenBank/DDBJ databases">
        <title>P. haliotis isolates from Z. marina roots.</title>
        <authorList>
            <person name="Cohen M."/>
            <person name="Jospin G."/>
            <person name="Eisen J.A."/>
            <person name="Coil D.A."/>
        </authorList>
    </citation>
    <scope>NUCLEOTIDE SEQUENCE [LARGE SCALE GENOMIC DNA]</scope>
    <source>
        <strain evidence="6 7">UCD-MCMsp1aY</strain>
    </source>
</reference>
<dbReference type="PANTHER" id="PTHR24421">
    <property type="entry name" value="NITRATE/NITRITE SENSOR PROTEIN NARX-RELATED"/>
    <property type="match status" value="1"/>
</dbReference>
<feature type="transmembrane region" description="Helical" evidence="4">
    <location>
        <begin position="78"/>
        <end position="104"/>
    </location>
</feature>
<keyword evidence="4" id="KW-0812">Transmembrane</keyword>
<evidence type="ECO:0000256" key="3">
    <source>
        <dbReference type="ARBA" id="ARBA00023012"/>
    </source>
</evidence>
<accession>A0A6N8FE36</accession>
<dbReference type="CDD" id="cd16917">
    <property type="entry name" value="HATPase_UhpB-NarQ-NarX-like"/>
    <property type="match status" value="1"/>
</dbReference>
<proteinExistence type="predicted"/>
<keyword evidence="3" id="KW-0902">Two-component regulatory system</keyword>
<evidence type="ECO:0000256" key="2">
    <source>
        <dbReference type="ARBA" id="ARBA00022777"/>
    </source>
</evidence>
<evidence type="ECO:0000313" key="6">
    <source>
        <dbReference type="EMBL" id="MUH72932.1"/>
    </source>
</evidence>
<comment type="caution">
    <text evidence="6">The sequence shown here is derived from an EMBL/GenBank/DDBJ whole genome shotgun (WGS) entry which is preliminary data.</text>
</comment>
<dbReference type="OrthoDB" id="9797605at2"/>
<dbReference type="Gene3D" id="3.30.565.10">
    <property type="entry name" value="Histidine kinase-like ATPase, C-terminal domain"/>
    <property type="match status" value="1"/>
</dbReference>
<evidence type="ECO:0000313" key="7">
    <source>
        <dbReference type="Proteomes" id="UP000439994"/>
    </source>
</evidence>
<keyword evidence="2 6" id="KW-0418">Kinase</keyword>
<keyword evidence="4" id="KW-0472">Membrane</keyword>
<feature type="transmembrane region" description="Helical" evidence="4">
    <location>
        <begin position="139"/>
        <end position="157"/>
    </location>
</feature>
<dbReference type="Gene3D" id="1.20.5.1930">
    <property type="match status" value="1"/>
</dbReference>
<dbReference type="Proteomes" id="UP000439994">
    <property type="component" value="Unassembled WGS sequence"/>
</dbReference>
<dbReference type="AlphaFoldDB" id="A0A6N8FE36"/>
<dbReference type="InterPro" id="IPR011712">
    <property type="entry name" value="Sig_transdc_His_kin_sub3_dim/P"/>
</dbReference>
<feature type="transmembrane region" description="Helical" evidence="4">
    <location>
        <begin position="46"/>
        <end position="66"/>
    </location>
</feature>
<dbReference type="SUPFAM" id="SSF55874">
    <property type="entry name" value="ATPase domain of HSP90 chaperone/DNA topoisomerase II/histidine kinase"/>
    <property type="match status" value="1"/>
</dbReference>
<organism evidence="6 7">
    <name type="scientific">Psychrosphaera haliotis</name>
    <dbReference type="NCBI Taxonomy" id="555083"/>
    <lineage>
        <taxon>Bacteria</taxon>
        <taxon>Pseudomonadati</taxon>
        <taxon>Pseudomonadota</taxon>
        <taxon>Gammaproteobacteria</taxon>
        <taxon>Alteromonadales</taxon>
        <taxon>Pseudoalteromonadaceae</taxon>
        <taxon>Psychrosphaera</taxon>
    </lineage>
</organism>
<dbReference type="InterPro" id="IPR036890">
    <property type="entry name" value="HATPase_C_sf"/>
</dbReference>
<dbReference type="Pfam" id="PF07730">
    <property type="entry name" value="HisKA_3"/>
    <property type="match status" value="1"/>
</dbReference>
<dbReference type="PANTHER" id="PTHR24421:SF63">
    <property type="entry name" value="SENSOR HISTIDINE KINASE DESK"/>
    <property type="match status" value="1"/>
</dbReference>
<dbReference type="RefSeq" id="WP_155696136.1">
    <property type="nucleotide sequence ID" value="NZ_WOCD01000005.1"/>
</dbReference>
<feature type="transmembrane region" description="Helical" evidence="4">
    <location>
        <begin position="22"/>
        <end position="39"/>
    </location>
</feature>
<keyword evidence="4" id="KW-1133">Transmembrane helix</keyword>
<dbReference type="GO" id="GO:0016020">
    <property type="term" value="C:membrane"/>
    <property type="evidence" value="ECO:0007669"/>
    <property type="project" value="InterPro"/>
</dbReference>